<feature type="compositionally biased region" description="Basic and acidic residues" evidence="1">
    <location>
        <begin position="95"/>
        <end position="115"/>
    </location>
</feature>
<organism evidence="2 3">
    <name type="scientific">Austropuccinia psidii MF-1</name>
    <dbReference type="NCBI Taxonomy" id="1389203"/>
    <lineage>
        <taxon>Eukaryota</taxon>
        <taxon>Fungi</taxon>
        <taxon>Dikarya</taxon>
        <taxon>Basidiomycota</taxon>
        <taxon>Pucciniomycotina</taxon>
        <taxon>Pucciniomycetes</taxon>
        <taxon>Pucciniales</taxon>
        <taxon>Sphaerophragmiaceae</taxon>
        <taxon>Austropuccinia</taxon>
    </lineage>
</organism>
<evidence type="ECO:0000313" key="3">
    <source>
        <dbReference type="Proteomes" id="UP000765509"/>
    </source>
</evidence>
<keyword evidence="3" id="KW-1185">Reference proteome</keyword>
<comment type="caution">
    <text evidence="2">The sequence shown here is derived from an EMBL/GenBank/DDBJ whole genome shotgun (WGS) entry which is preliminary data.</text>
</comment>
<dbReference type="AlphaFoldDB" id="A0A9Q3CVN4"/>
<gene>
    <name evidence="2" type="ORF">O181_030387</name>
</gene>
<evidence type="ECO:0000313" key="2">
    <source>
        <dbReference type="EMBL" id="MBW0490672.1"/>
    </source>
</evidence>
<protein>
    <submittedName>
        <fullName evidence="2">Uncharacterized protein</fullName>
    </submittedName>
</protein>
<evidence type="ECO:0000256" key="1">
    <source>
        <dbReference type="SAM" id="MobiDB-lite"/>
    </source>
</evidence>
<feature type="compositionally biased region" description="Acidic residues" evidence="1">
    <location>
        <begin position="80"/>
        <end position="91"/>
    </location>
</feature>
<accession>A0A9Q3CVN4</accession>
<dbReference type="EMBL" id="AVOT02010710">
    <property type="protein sequence ID" value="MBW0490672.1"/>
    <property type="molecule type" value="Genomic_DNA"/>
</dbReference>
<reference evidence="2" key="1">
    <citation type="submission" date="2021-03" db="EMBL/GenBank/DDBJ databases">
        <title>Draft genome sequence of rust myrtle Austropuccinia psidii MF-1, a brazilian biotype.</title>
        <authorList>
            <person name="Quecine M.C."/>
            <person name="Pachon D.M.R."/>
            <person name="Bonatelli M.L."/>
            <person name="Correr F.H."/>
            <person name="Franceschini L.M."/>
            <person name="Leite T.F."/>
            <person name="Margarido G.R.A."/>
            <person name="Almeida C.A."/>
            <person name="Ferrarezi J.A."/>
            <person name="Labate C.A."/>
        </authorList>
    </citation>
    <scope>NUCLEOTIDE SEQUENCE</scope>
    <source>
        <strain evidence="2">MF-1</strain>
    </source>
</reference>
<sequence>MSFENDKYSVDKDPYDWCLRQSKRLTAIDLQMNIKIKNNKLLTKMPGELENEVKCRCNHNFTLYEIAKKKFYAIEKVPEEESPTEDSEFDSMGDAIREQSDDDKDPREELLVEYQ</sequence>
<name>A0A9Q3CVN4_9BASI</name>
<proteinExistence type="predicted"/>
<dbReference type="Proteomes" id="UP000765509">
    <property type="component" value="Unassembled WGS sequence"/>
</dbReference>
<feature type="region of interest" description="Disordered" evidence="1">
    <location>
        <begin position="77"/>
        <end position="115"/>
    </location>
</feature>